<dbReference type="Pfam" id="PF08478">
    <property type="entry name" value="POTRA_1"/>
    <property type="match status" value="1"/>
</dbReference>
<evidence type="ECO:0000256" key="10">
    <source>
        <dbReference type="SAM" id="MobiDB-lite"/>
    </source>
</evidence>
<evidence type="ECO:0000313" key="13">
    <source>
        <dbReference type="Proteomes" id="UP000309848"/>
    </source>
</evidence>
<dbReference type="InterPro" id="IPR026579">
    <property type="entry name" value="FtsQ"/>
</dbReference>
<dbReference type="RefSeq" id="WP_135987409.1">
    <property type="nucleotide sequence ID" value="NZ_JAASQM010000002.1"/>
</dbReference>
<keyword evidence="7 9" id="KW-0472">Membrane</keyword>
<feature type="compositionally biased region" description="Basic residues" evidence="10">
    <location>
        <begin position="18"/>
        <end position="28"/>
    </location>
</feature>
<comment type="similarity">
    <text evidence="9">Belongs to the FtsQ/DivIB family. FtsQ subfamily.</text>
</comment>
<reference evidence="12 13" key="1">
    <citation type="submission" date="2019-04" db="EMBL/GenBank/DDBJ databases">
        <title>Sphingomonas psychrotolerans sp. nov., isolated from soil in the Tianshan Mountains, Xinjiang, China.</title>
        <authorList>
            <person name="Luo Y."/>
            <person name="Sheng H."/>
        </authorList>
    </citation>
    <scope>NUCLEOTIDE SEQUENCE [LARGE SCALE GENOMIC DNA]</scope>
    <source>
        <strain evidence="12 13">KIS18-15</strain>
    </source>
</reference>
<evidence type="ECO:0000256" key="2">
    <source>
        <dbReference type="ARBA" id="ARBA00022475"/>
    </source>
</evidence>
<dbReference type="GO" id="GO:0090529">
    <property type="term" value="P:cell septum assembly"/>
    <property type="evidence" value="ECO:0007669"/>
    <property type="project" value="InterPro"/>
</dbReference>
<evidence type="ECO:0000256" key="3">
    <source>
        <dbReference type="ARBA" id="ARBA00022519"/>
    </source>
</evidence>
<evidence type="ECO:0000256" key="5">
    <source>
        <dbReference type="ARBA" id="ARBA00022692"/>
    </source>
</evidence>
<keyword evidence="4 9" id="KW-0132">Cell division</keyword>
<feature type="region of interest" description="Disordered" evidence="10">
    <location>
        <begin position="1"/>
        <end position="28"/>
    </location>
</feature>
<dbReference type="PROSITE" id="PS51779">
    <property type="entry name" value="POTRA"/>
    <property type="match status" value="1"/>
</dbReference>
<dbReference type="Gene3D" id="3.10.20.310">
    <property type="entry name" value="membrane protein fhac"/>
    <property type="match status" value="1"/>
</dbReference>
<evidence type="ECO:0000313" key="12">
    <source>
        <dbReference type="EMBL" id="TGX37646.1"/>
    </source>
</evidence>
<comment type="subcellular location">
    <subcellularLocation>
        <location evidence="9">Cell inner membrane</location>
        <topology evidence="9">Single-pass type II membrane protein</topology>
    </subcellularLocation>
    <subcellularLocation>
        <location evidence="1">Membrane</location>
    </subcellularLocation>
    <text evidence="9">Localizes to the division septum.</text>
</comment>
<evidence type="ECO:0000256" key="6">
    <source>
        <dbReference type="ARBA" id="ARBA00022989"/>
    </source>
</evidence>
<protein>
    <recommendedName>
        <fullName evidence="9">Cell division protein FtsQ</fullName>
    </recommendedName>
</protein>
<name>A0A4S1WAT2_9SPHN</name>
<gene>
    <name evidence="9" type="primary">ftsQ</name>
    <name evidence="12" type="ORF">E5A74_20090</name>
</gene>
<dbReference type="HAMAP" id="MF_00911">
    <property type="entry name" value="FtsQ_subfam"/>
    <property type="match status" value="1"/>
</dbReference>
<dbReference type="GO" id="GO:0005886">
    <property type="term" value="C:plasma membrane"/>
    <property type="evidence" value="ECO:0007669"/>
    <property type="project" value="UniProtKB-SubCell"/>
</dbReference>
<accession>A0A4S1WAT2</accession>
<dbReference type="InterPro" id="IPR005548">
    <property type="entry name" value="Cell_div_FtsQ/DivIB_C"/>
</dbReference>
<proteinExistence type="inferred from homology"/>
<dbReference type="Proteomes" id="UP000309848">
    <property type="component" value="Unassembled WGS sequence"/>
</dbReference>
<dbReference type="GO" id="GO:0032153">
    <property type="term" value="C:cell division site"/>
    <property type="evidence" value="ECO:0007669"/>
    <property type="project" value="UniProtKB-UniRule"/>
</dbReference>
<dbReference type="OrthoDB" id="9783091at2"/>
<comment type="function">
    <text evidence="9">Essential cell division protein.</text>
</comment>
<keyword evidence="8 9" id="KW-0131">Cell cycle</keyword>
<dbReference type="PANTHER" id="PTHR35851:SF1">
    <property type="entry name" value="CELL DIVISION PROTEIN FTSQ"/>
    <property type="match status" value="1"/>
</dbReference>
<dbReference type="InterPro" id="IPR013685">
    <property type="entry name" value="POTRA_FtsQ_type"/>
</dbReference>
<keyword evidence="2 9" id="KW-1003">Cell membrane</keyword>
<keyword evidence="5 9" id="KW-0812">Transmembrane</keyword>
<evidence type="ECO:0000256" key="4">
    <source>
        <dbReference type="ARBA" id="ARBA00022618"/>
    </source>
</evidence>
<dbReference type="AlphaFoldDB" id="A0A4S1WAT2"/>
<evidence type="ECO:0000256" key="8">
    <source>
        <dbReference type="ARBA" id="ARBA00023306"/>
    </source>
</evidence>
<evidence type="ECO:0000256" key="7">
    <source>
        <dbReference type="ARBA" id="ARBA00023136"/>
    </source>
</evidence>
<dbReference type="Pfam" id="PF03799">
    <property type="entry name" value="FtsQ_DivIB_C"/>
    <property type="match status" value="1"/>
</dbReference>
<feature type="domain" description="POTRA" evidence="11">
    <location>
        <begin position="89"/>
        <end position="157"/>
    </location>
</feature>
<evidence type="ECO:0000256" key="1">
    <source>
        <dbReference type="ARBA" id="ARBA00004370"/>
    </source>
</evidence>
<feature type="compositionally biased region" description="Low complexity" evidence="10">
    <location>
        <begin position="7"/>
        <end position="17"/>
    </location>
</feature>
<organism evidence="12 13">
    <name type="scientific">Sphingomonas naasensis</name>
    <dbReference type="NCBI Taxonomy" id="1344951"/>
    <lineage>
        <taxon>Bacteria</taxon>
        <taxon>Pseudomonadati</taxon>
        <taxon>Pseudomonadota</taxon>
        <taxon>Alphaproteobacteria</taxon>
        <taxon>Sphingomonadales</taxon>
        <taxon>Sphingomonadaceae</taxon>
        <taxon>Sphingomonas</taxon>
    </lineage>
</organism>
<dbReference type="InterPro" id="IPR034746">
    <property type="entry name" value="POTRA"/>
</dbReference>
<evidence type="ECO:0000256" key="9">
    <source>
        <dbReference type="HAMAP-Rule" id="MF_00911"/>
    </source>
</evidence>
<sequence>MSRKPAQRTATRRGAAPAKRKANARRPKRPGLLDQAVAALPFSQATLTRIATWSIVGTVGAVALGVATWFGVPAAVGTAVANVVGDAGLKVDEIQIDGIKRMDKMTVLTQALDQDSRAMPLVDLALVRERLLKYPWVKDARVSRRLPNTLRIFIIEREAAAIWQQHGQLMLVDTTGVPLEPVSTDAMPDLPLLIGEGANAQEPARSRLLAEAPAIKPLVKAATWIGNRRWDLTFASGEKLQLPEGEEAAAKSLRKFAELDAAQGLLRKGTIRFDMRVPGNMVMQRPLGQTATTSVGTGE</sequence>
<keyword evidence="3 9" id="KW-0997">Cell inner membrane</keyword>
<evidence type="ECO:0000259" key="11">
    <source>
        <dbReference type="PROSITE" id="PS51779"/>
    </source>
</evidence>
<dbReference type="EMBL" id="SRXU01000012">
    <property type="protein sequence ID" value="TGX37646.1"/>
    <property type="molecule type" value="Genomic_DNA"/>
</dbReference>
<dbReference type="PANTHER" id="PTHR35851">
    <property type="entry name" value="CELL DIVISION PROTEIN FTSQ"/>
    <property type="match status" value="1"/>
</dbReference>
<feature type="transmembrane region" description="Helical" evidence="9">
    <location>
        <begin position="50"/>
        <end position="72"/>
    </location>
</feature>
<dbReference type="GO" id="GO:0043093">
    <property type="term" value="P:FtsZ-dependent cytokinesis"/>
    <property type="evidence" value="ECO:0007669"/>
    <property type="project" value="UniProtKB-UniRule"/>
</dbReference>
<keyword evidence="6 9" id="KW-1133">Transmembrane helix</keyword>
<keyword evidence="13" id="KW-1185">Reference proteome</keyword>
<comment type="caution">
    <text evidence="12">The sequence shown here is derived from an EMBL/GenBank/DDBJ whole genome shotgun (WGS) entry which is preliminary data.</text>
</comment>